<reference evidence="1 3" key="1">
    <citation type="journal article" date="2014" name="BMC Genomics">
        <title>Genome sequence of Anopheles sinensis provides insight into genetics basis of mosquito competence for malaria parasites.</title>
        <authorList>
            <person name="Zhou D."/>
            <person name="Zhang D."/>
            <person name="Ding G."/>
            <person name="Shi L."/>
            <person name="Hou Q."/>
            <person name="Ye Y."/>
            <person name="Xu Y."/>
            <person name="Zhou H."/>
            <person name="Xiong C."/>
            <person name="Li S."/>
            <person name="Yu J."/>
            <person name="Hong S."/>
            <person name="Yu X."/>
            <person name="Zou P."/>
            <person name="Chen C."/>
            <person name="Chang X."/>
            <person name="Wang W."/>
            <person name="Lv Y."/>
            <person name="Sun Y."/>
            <person name="Ma L."/>
            <person name="Shen B."/>
            <person name="Zhu C."/>
        </authorList>
    </citation>
    <scope>NUCLEOTIDE SEQUENCE [LARGE SCALE GENOMIC DNA]</scope>
</reference>
<protein>
    <submittedName>
        <fullName evidence="1 2">GTPase Era</fullName>
    </submittedName>
</protein>
<accession>A0A084VT64</accession>
<dbReference type="Proteomes" id="UP000030765">
    <property type="component" value="Unassembled WGS sequence"/>
</dbReference>
<dbReference type="VEuPathDB" id="VectorBase:ASIC008736"/>
<evidence type="ECO:0000313" key="3">
    <source>
        <dbReference type="Proteomes" id="UP000030765"/>
    </source>
</evidence>
<evidence type="ECO:0000313" key="1">
    <source>
        <dbReference type="EMBL" id="KFB41158.1"/>
    </source>
</evidence>
<evidence type="ECO:0000313" key="2">
    <source>
        <dbReference type="EnsemblMetazoa" id="ASIC008736-PA"/>
    </source>
</evidence>
<name>A0A084VT64_ANOSI</name>
<reference evidence="2" key="2">
    <citation type="submission" date="2020-05" db="UniProtKB">
        <authorList>
            <consortium name="EnsemblMetazoa"/>
        </authorList>
    </citation>
    <scope>IDENTIFICATION</scope>
</reference>
<organism evidence="1">
    <name type="scientific">Anopheles sinensis</name>
    <name type="common">Mosquito</name>
    <dbReference type="NCBI Taxonomy" id="74873"/>
    <lineage>
        <taxon>Eukaryota</taxon>
        <taxon>Metazoa</taxon>
        <taxon>Ecdysozoa</taxon>
        <taxon>Arthropoda</taxon>
        <taxon>Hexapoda</taxon>
        <taxon>Insecta</taxon>
        <taxon>Pterygota</taxon>
        <taxon>Neoptera</taxon>
        <taxon>Endopterygota</taxon>
        <taxon>Diptera</taxon>
        <taxon>Nematocera</taxon>
        <taxon>Culicoidea</taxon>
        <taxon>Culicidae</taxon>
        <taxon>Anophelinae</taxon>
        <taxon>Anopheles</taxon>
    </lineage>
</organism>
<dbReference type="EMBL" id="KE525074">
    <property type="protein sequence ID" value="KFB41158.1"/>
    <property type="molecule type" value="Genomic_DNA"/>
</dbReference>
<dbReference type="AlphaFoldDB" id="A0A084VT64"/>
<keyword evidence="3" id="KW-1185">Reference proteome</keyword>
<dbReference type="EnsemblMetazoa" id="ASIC008736-RA">
    <property type="protein sequence ID" value="ASIC008736-PA"/>
    <property type="gene ID" value="ASIC008736"/>
</dbReference>
<gene>
    <name evidence="1" type="ORF">ZHAS_00008736</name>
</gene>
<dbReference type="EMBL" id="ATLV01016251">
    <property type="status" value="NOT_ANNOTATED_CDS"/>
    <property type="molecule type" value="Genomic_DNA"/>
</dbReference>
<sequence length="107" mass="11718">MPLKKTPVRRRTHVFPHGVTVAFRLGGRCQDICQSTARMVPTVPPEWSPSGVEPLAPNSMAEQIVREPVIEELRSEIASRKDPICFTGLSTGTALLAGRPEAGNRRT</sequence>
<proteinExistence type="predicted"/>